<name>A0A9W4IZX4_9EURO</name>
<keyword evidence="2" id="KW-0808">Transferase</keyword>
<gene>
    <name evidence="5" type="ORF">PSALAMII_LOCUS4587</name>
</gene>
<sequence>MTINTPLRSLVNRLGQVALKDASNPSPQVHYELLHMIEQLRSAVESPTETVLRLIYQPPQNAAVRIVIELGIFNLLVRDTDLSATQLAEYTGAERELIGITPCREKPRDHGLWSPLTRIVRLMRVMVSLGLCSMSASEVYTANEKTVAFTQPIGRDGLACIFDLTLPTLSKLPEYMRSHGYSNPKDYALSPMQWAVGQSQFEWLASHPEQQRSFNSYMTSRRDGRPMWFDVYPVERLLGHGVPFKDTTFLVDVGGNQGHDLVKFRREYGHLPGRLVLQDLPDVVSGALGVSKDADAIDVMAYSFLDPQPVKGARAYYFRAIFHDWPDHICQVILRNTISAMARDYSRILIVDFVLSDMETPLMQASIDIQMMSIGAGMERSKKQWKQLLESVGLEITGIWSQSPGMESVIEAVPMSI</sequence>
<evidence type="ECO:0000313" key="6">
    <source>
        <dbReference type="Proteomes" id="UP001152649"/>
    </source>
</evidence>
<reference evidence="5" key="1">
    <citation type="submission" date="2021-07" db="EMBL/GenBank/DDBJ databases">
        <authorList>
            <person name="Branca A.L. A."/>
        </authorList>
    </citation>
    <scope>NUCLEOTIDE SEQUENCE</scope>
</reference>
<evidence type="ECO:0000256" key="3">
    <source>
        <dbReference type="ARBA" id="ARBA00022691"/>
    </source>
</evidence>
<dbReference type="PANTHER" id="PTHR43712">
    <property type="entry name" value="PUTATIVE (AFU_ORTHOLOGUE AFUA_4G14580)-RELATED"/>
    <property type="match status" value="1"/>
</dbReference>
<keyword evidence="6" id="KW-1185">Reference proteome</keyword>
<dbReference type="InterPro" id="IPR001077">
    <property type="entry name" value="COMT_C"/>
</dbReference>
<organism evidence="5 6">
    <name type="scientific">Penicillium salamii</name>
    <dbReference type="NCBI Taxonomy" id="1612424"/>
    <lineage>
        <taxon>Eukaryota</taxon>
        <taxon>Fungi</taxon>
        <taxon>Dikarya</taxon>
        <taxon>Ascomycota</taxon>
        <taxon>Pezizomycotina</taxon>
        <taxon>Eurotiomycetes</taxon>
        <taxon>Eurotiomycetidae</taxon>
        <taxon>Eurotiales</taxon>
        <taxon>Aspergillaceae</taxon>
        <taxon>Penicillium</taxon>
    </lineage>
</organism>
<dbReference type="SUPFAM" id="SSF46785">
    <property type="entry name" value="Winged helix' DNA-binding domain"/>
    <property type="match status" value="1"/>
</dbReference>
<dbReference type="InterPro" id="IPR036390">
    <property type="entry name" value="WH_DNA-bd_sf"/>
</dbReference>
<feature type="domain" description="O-methyltransferase C-terminal" evidence="4">
    <location>
        <begin position="193"/>
        <end position="393"/>
    </location>
</feature>
<dbReference type="EMBL" id="CAJVPG010000188">
    <property type="protein sequence ID" value="CAG8369434.1"/>
    <property type="molecule type" value="Genomic_DNA"/>
</dbReference>
<dbReference type="GO" id="GO:0044550">
    <property type="term" value="P:secondary metabolite biosynthetic process"/>
    <property type="evidence" value="ECO:0007669"/>
    <property type="project" value="UniProtKB-ARBA"/>
</dbReference>
<dbReference type="Pfam" id="PF00891">
    <property type="entry name" value="Methyltransf_2"/>
    <property type="match status" value="1"/>
</dbReference>
<evidence type="ECO:0000256" key="2">
    <source>
        <dbReference type="ARBA" id="ARBA00022679"/>
    </source>
</evidence>
<dbReference type="PROSITE" id="PS51683">
    <property type="entry name" value="SAM_OMT_II"/>
    <property type="match status" value="1"/>
</dbReference>
<protein>
    <recommendedName>
        <fullName evidence="4">O-methyltransferase C-terminal domain-containing protein</fullName>
    </recommendedName>
</protein>
<keyword evidence="1" id="KW-0489">Methyltransferase</keyword>
<dbReference type="Gene3D" id="1.10.10.10">
    <property type="entry name" value="Winged helix-like DNA-binding domain superfamily/Winged helix DNA-binding domain"/>
    <property type="match status" value="1"/>
</dbReference>
<dbReference type="GO" id="GO:0008171">
    <property type="term" value="F:O-methyltransferase activity"/>
    <property type="evidence" value="ECO:0007669"/>
    <property type="project" value="InterPro"/>
</dbReference>
<comment type="caution">
    <text evidence="5">The sequence shown here is derived from an EMBL/GenBank/DDBJ whole genome shotgun (WGS) entry which is preliminary data.</text>
</comment>
<accession>A0A9W4IZX4</accession>
<dbReference type="AlphaFoldDB" id="A0A9W4IZX4"/>
<dbReference type="PANTHER" id="PTHR43712:SF11">
    <property type="entry name" value="O-METHYLTRANSFERASE (AFU_ORTHOLOGUE AFUA_2G17820)-RELATED"/>
    <property type="match status" value="1"/>
</dbReference>
<dbReference type="InterPro" id="IPR016461">
    <property type="entry name" value="COMT-like"/>
</dbReference>
<dbReference type="SUPFAM" id="SSF53335">
    <property type="entry name" value="S-adenosyl-L-methionine-dependent methyltransferases"/>
    <property type="match status" value="1"/>
</dbReference>
<dbReference type="GO" id="GO:0032259">
    <property type="term" value="P:methylation"/>
    <property type="evidence" value="ECO:0007669"/>
    <property type="project" value="UniProtKB-KW"/>
</dbReference>
<keyword evidence="3" id="KW-0949">S-adenosyl-L-methionine</keyword>
<proteinExistence type="predicted"/>
<evidence type="ECO:0000259" key="4">
    <source>
        <dbReference type="Pfam" id="PF00891"/>
    </source>
</evidence>
<dbReference type="OrthoDB" id="2410195at2759"/>
<dbReference type="InterPro" id="IPR029063">
    <property type="entry name" value="SAM-dependent_MTases_sf"/>
</dbReference>
<dbReference type="Gene3D" id="3.40.50.150">
    <property type="entry name" value="Vaccinia Virus protein VP39"/>
    <property type="match status" value="1"/>
</dbReference>
<evidence type="ECO:0000256" key="1">
    <source>
        <dbReference type="ARBA" id="ARBA00022603"/>
    </source>
</evidence>
<dbReference type="InterPro" id="IPR036388">
    <property type="entry name" value="WH-like_DNA-bd_sf"/>
</dbReference>
<evidence type="ECO:0000313" key="5">
    <source>
        <dbReference type="EMBL" id="CAG8369434.1"/>
    </source>
</evidence>
<dbReference type="Proteomes" id="UP001152649">
    <property type="component" value="Unassembled WGS sequence"/>
</dbReference>